<accession>A0A171KNA3</accession>
<dbReference type="AlphaFoldDB" id="A0A171KNA3"/>
<protein>
    <submittedName>
        <fullName evidence="1">Uncharacterized protein</fullName>
    </submittedName>
</protein>
<proteinExistence type="predicted"/>
<gene>
    <name evidence="1" type="ORF">AAV32_16670</name>
</gene>
<reference evidence="1 2" key="1">
    <citation type="submission" date="2015-04" db="EMBL/GenBank/DDBJ databases">
        <title>Genome sequence of Kerstersia gyiorum CG1.</title>
        <authorList>
            <person name="Greninger A.L."/>
            <person name="Kozyreva V."/>
            <person name="Chaturvedi V."/>
        </authorList>
    </citation>
    <scope>NUCLEOTIDE SEQUENCE [LARGE SCALE GENOMIC DNA]</scope>
    <source>
        <strain evidence="1 2">CG1</strain>
    </source>
</reference>
<name>A0A171KNA3_9BURK</name>
<dbReference type="EMBL" id="LBNE01000016">
    <property type="protein sequence ID" value="KKO70370.1"/>
    <property type="molecule type" value="Genomic_DNA"/>
</dbReference>
<sequence>MAGGLVFRGRLGTGLPVPGPAWPDKSPCAAARFSHRLREGLWPSRRSPSLLIQRQVGLPLVYLNRL</sequence>
<evidence type="ECO:0000313" key="1">
    <source>
        <dbReference type="EMBL" id="KKO70370.1"/>
    </source>
</evidence>
<dbReference type="STRING" id="206506.AAV32_16670"/>
<evidence type="ECO:0000313" key="2">
    <source>
        <dbReference type="Proteomes" id="UP000078084"/>
    </source>
</evidence>
<comment type="caution">
    <text evidence="1">The sequence shown here is derived from an EMBL/GenBank/DDBJ whole genome shotgun (WGS) entry which is preliminary data.</text>
</comment>
<organism evidence="1 2">
    <name type="scientific">Kerstersia gyiorum</name>
    <dbReference type="NCBI Taxonomy" id="206506"/>
    <lineage>
        <taxon>Bacteria</taxon>
        <taxon>Pseudomonadati</taxon>
        <taxon>Pseudomonadota</taxon>
        <taxon>Betaproteobacteria</taxon>
        <taxon>Burkholderiales</taxon>
        <taxon>Alcaligenaceae</taxon>
        <taxon>Kerstersia</taxon>
    </lineage>
</organism>
<dbReference type="Proteomes" id="UP000078084">
    <property type="component" value="Unassembled WGS sequence"/>
</dbReference>
<keyword evidence="2" id="KW-1185">Reference proteome</keyword>